<dbReference type="PROSITE" id="PS51257">
    <property type="entry name" value="PROKAR_LIPOPROTEIN"/>
    <property type="match status" value="1"/>
</dbReference>
<evidence type="ECO:0000313" key="3">
    <source>
        <dbReference type="Proteomes" id="UP000316778"/>
    </source>
</evidence>
<dbReference type="RefSeq" id="WP_145719052.1">
    <property type="nucleotide sequence ID" value="NZ_BAAAFY010000003.1"/>
</dbReference>
<keyword evidence="3" id="KW-1185">Reference proteome</keyword>
<evidence type="ECO:0000256" key="1">
    <source>
        <dbReference type="SAM" id="Coils"/>
    </source>
</evidence>
<feature type="coiled-coil region" evidence="1">
    <location>
        <begin position="26"/>
        <end position="53"/>
    </location>
</feature>
<comment type="caution">
    <text evidence="2">The sequence shown here is derived from an EMBL/GenBank/DDBJ whole genome shotgun (WGS) entry which is preliminary data.</text>
</comment>
<accession>A0A562SMQ6</accession>
<name>A0A562SMQ6_CHIJA</name>
<keyword evidence="1" id="KW-0175">Coiled coil</keyword>
<sequence length="203" mass="22506">MKISESFMIVPLLAGILLTACTSNKANFTEAQVKRLNDSIQSLHKQIDKLMILDNLFNSKDSLAGDEDGREVEVKNANLCINFYPTEMGKHGLRAQAGTIPSLIVRRARKITTAENFQGRGLLDWLIKTVDTYDPQGKGEHIRIKLVFGIYTPEFLANEQVGNELSRKKIDRVGVFLVPYSKATNKPLVAGDGKVYDLGGLDP</sequence>
<proteinExistence type="predicted"/>
<dbReference type="EMBL" id="VLLG01000007">
    <property type="protein sequence ID" value="TWI81980.1"/>
    <property type="molecule type" value="Genomic_DNA"/>
</dbReference>
<reference evidence="2 3" key="1">
    <citation type="journal article" date="2013" name="Stand. Genomic Sci.">
        <title>Genomic Encyclopedia of Type Strains, Phase I: The one thousand microbial genomes (KMG-I) project.</title>
        <authorList>
            <person name="Kyrpides N.C."/>
            <person name="Woyke T."/>
            <person name="Eisen J.A."/>
            <person name="Garrity G."/>
            <person name="Lilburn T.G."/>
            <person name="Beck B.J."/>
            <person name="Whitman W.B."/>
            <person name="Hugenholtz P."/>
            <person name="Klenk H.P."/>
        </authorList>
    </citation>
    <scope>NUCLEOTIDE SEQUENCE [LARGE SCALE GENOMIC DNA]</scope>
    <source>
        <strain evidence="2 3">DSM 13484</strain>
    </source>
</reference>
<gene>
    <name evidence="2" type="ORF">LX66_5296</name>
</gene>
<dbReference type="AlphaFoldDB" id="A0A562SMQ6"/>
<protein>
    <submittedName>
        <fullName evidence="2">Uncharacterized protein</fullName>
    </submittedName>
</protein>
<dbReference type="OrthoDB" id="9827482at2"/>
<evidence type="ECO:0000313" key="2">
    <source>
        <dbReference type="EMBL" id="TWI81980.1"/>
    </source>
</evidence>
<dbReference type="Proteomes" id="UP000316778">
    <property type="component" value="Unassembled WGS sequence"/>
</dbReference>
<organism evidence="2 3">
    <name type="scientific">Chitinophaga japonensis</name>
    <name type="common">Flexibacter japonensis</name>
    <dbReference type="NCBI Taxonomy" id="104662"/>
    <lineage>
        <taxon>Bacteria</taxon>
        <taxon>Pseudomonadati</taxon>
        <taxon>Bacteroidota</taxon>
        <taxon>Chitinophagia</taxon>
        <taxon>Chitinophagales</taxon>
        <taxon>Chitinophagaceae</taxon>
        <taxon>Chitinophaga</taxon>
    </lineage>
</organism>